<evidence type="ECO:0000313" key="3">
    <source>
        <dbReference type="Proteomes" id="UP000054018"/>
    </source>
</evidence>
<evidence type="ECO:0000313" key="2">
    <source>
        <dbReference type="EMBL" id="KIK16794.1"/>
    </source>
</evidence>
<feature type="region of interest" description="Disordered" evidence="1">
    <location>
        <begin position="1"/>
        <end position="25"/>
    </location>
</feature>
<reference evidence="3" key="2">
    <citation type="submission" date="2015-01" db="EMBL/GenBank/DDBJ databases">
        <title>Evolutionary Origins and Diversification of the Mycorrhizal Mutualists.</title>
        <authorList>
            <consortium name="DOE Joint Genome Institute"/>
            <consortium name="Mycorrhizal Genomics Consortium"/>
            <person name="Kohler A."/>
            <person name="Kuo A."/>
            <person name="Nagy L.G."/>
            <person name="Floudas D."/>
            <person name="Copeland A."/>
            <person name="Barry K.W."/>
            <person name="Cichocki N."/>
            <person name="Veneault-Fourrey C."/>
            <person name="LaButti K."/>
            <person name="Lindquist E.A."/>
            <person name="Lipzen A."/>
            <person name="Lundell T."/>
            <person name="Morin E."/>
            <person name="Murat C."/>
            <person name="Riley R."/>
            <person name="Ohm R."/>
            <person name="Sun H."/>
            <person name="Tunlid A."/>
            <person name="Henrissat B."/>
            <person name="Grigoriev I.V."/>
            <person name="Hibbett D.S."/>
            <person name="Martin F."/>
        </authorList>
    </citation>
    <scope>NUCLEOTIDE SEQUENCE [LARGE SCALE GENOMIC DNA]</scope>
    <source>
        <strain evidence="3">441</strain>
    </source>
</reference>
<protein>
    <submittedName>
        <fullName evidence="2">Uncharacterized protein</fullName>
    </submittedName>
</protein>
<organism evidence="2 3">
    <name type="scientific">Pisolithus microcarpus 441</name>
    <dbReference type="NCBI Taxonomy" id="765257"/>
    <lineage>
        <taxon>Eukaryota</taxon>
        <taxon>Fungi</taxon>
        <taxon>Dikarya</taxon>
        <taxon>Basidiomycota</taxon>
        <taxon>Agaricomycotina</taxon>
        <taxon>Agaricomycetes</taxon>
        <taxon>Agaricomycetidae</taxon>
        <taxon>Boletales</taxon>
        <taxon>Sclerodermatineae</taxon>
        <taxon>Pisolithaceae</taxon>
        <taxon>Pisolithus</taxon>
    </lineage>
</organism>
<gene>
    <name evidence="2" type="ORF">PISMIDRAFT_251469</name>
</gene>
<dbReference type="Proteomes" id="UP000054018">
    <property type="component" value="Unassembled WGS sequence"/>
</dbReference>
<dbReference type="HOGENOM" id="CLU_2543426_0_0_1"/>
<dbReference type="EMBL" id="KN833847">
    <property type="protein sequence ID" value="KIK16794.1"/>
    <property type="molecule type" value="Genomic_DNA"/>
</dbReference>
<name>A0A0C9YS84_9AGAM</name>
<keyword evidence="3" id="KW-1185">Reference proteome</keyword>
<sequence length="83" mass="9253">MSLSIDPLSAGRQTHHEASTATNHNIGTAHLHIRVGWGRRCVPGIDFCKGPHYWELQSKLNRAAPASSVKFNNIFESRSSSRR</sequence>
<dbReference type="AlphaFoldDB" id="A0A0C9YS84"/>
<accession>A0A0C9YS84</accession>
<evidence type="ECO:0000256" key="1">
    <source>
        <dbReference type="SAM" id="MobiDB-lite"/>
    </source>
</evidence>
<reference evidence="2 3" key="1">
    <citation type="submission" date="2014-04" db="EMBL/GenBank/DDBJ databases">
        <authorList>
            <consortium name="DOE Joint Genome Institute"/>
            <person name="Kuo A."/>
            <person name="Kohler A."/>
            <person name="Costa M.D."/>
            <person name="Nagy L.G."/>
            <person name="Floudas D."/>
            <person name="Copeland A."/>
            <person name="Barry K.W."/>
            <person name="Cichocki N."/>
            <person name="Veneault-Fourrey C."/>
            <person name="LaButti K."/>
            <person name="Lindquist E.A."/>
            <person name="Lipzen A."/>
            <person name="Lundell T."/>
            <person name="Morin E."/>
            <person name="Murat C."/>
            <person name="Sun H."/>
            <person name="Tunlid A."/>
            <person name="Henrissat B."/>
            <person name="Grigoriev I.V."/>
            <person name="Hibbett D.S."/>
            <person name="Martin F."/>
            <person name="Nordberg H.P."/>
            <person name="Cantor M.N."/>
            <person name="Hua S.X."/>
        </authorList>
    </citation>
    <scope>NUCLEOTIDE SEQUENCE [LARGE SCALE GENOMIC DNA]</scope>
    <source>
        <strain evidence="2 3">441</strain>
    </source>
</reference>
<proteinExistence type="predicted"/>